<dbReference type="Proteomes" id="UP001186944">
    <property type="component" value="Unassembled WGS sequence"/>
</dbReference>
<accession>A0AA88YWQ7</accession>
<reference evidence="1" key="1">
    <citation type="submission" date="2019-08" db="EMBL/GenBank/DDBJ databases">
        <title>The improved chromosome-level genome for the pearl oyster Pinctada fucata martensii using PacBio sequencing and Hi-C.</title>
        <authorList>
            <person name="Zheng Z."/>
        </authorList>
    </citation>
    <scope>NUCLEOTIDE SEQUENCE</scope>
    <source>
        <strain evidence="1">ZZ-2019</strain>
        <tissue evidence="1">Adductor muscle</tissue>
    </source>
</reference>
<dbReference type="AlphaFoldDB" id="A0AA88YWQ7"/>
<organism evidence="1 2">
    <name type="scientific">Pinctada imbricata</name>
    <name type="common">Atlantic pearl-oyster</name>
    <name type="synonym">Pinctada martensii</name>
    <dbReference type="NCBI Taxonomy" id="66713"/>
    <lineage>
        <taxon>Eukaryota</taxon>
        <taxon>Metazoa</taxon>
        <taxon>Spiralia</taxon>
        <taxon>Lophotrochozoa</taxon>
        <taxon>Mollusca</taxon>
        <taxon>Bivalvia</taxon>
        <taxon>Autobranchia</taxon>
        <taxon>Pteriomorphia</taxon>
        <taxon>Pterioida</taxon>
        <taxon>Pterioidea</taxon>
        <taxon>Pteriidae</taxon>
        <taxon>Pinctada</taxon>
    </lineage>
</organism>
<keyword evidence="2" id="KW-1185">Reference proteome</keyword>
<dbReference type="PANTHER" id="PTHR46534">
    <property type="entry name" value="IGGFC_BINDING DOMAIN-CONTAINING PROTEIN"/>
    <property type="match status" value="1"/>
</dbReference>
<proteinExistence type="predicted"/>
<protein>
    <recommendedName>
        <fullName evidence="3">IgGFc-binding protein N-terminal domain-containing protein</fullName>
    </recommendedName>
</protein>
<sequence length="364" mass="39929">MVVSLDDGSITLSSDISGVNRSVGISSKSGLSLSLPTSLLRGGSFVARNSVTIRSNTDIAVFVVILGLSGTGDGYMAIPATSLKKKYFFSMNQNAVLSIISFYGETDIHIVSKAGSNINLQSSGLSSSNTNITLARGLVLQIRHSSWVMGYVTGSKPFMFLHGSHGDSAYSRYKASFIDSVFYTDARFFIIPYLYNGTDTVTFCNTNGRLSANSDLRVRKSNNYLYIRGQKKVSYIRADFKTSCHYIGHGFSVSLPPVTSYATYCRFLTPYGRNFTHHATVTIKTLVEDGVKFKNISNKRDVTANHRETIIVDGVSYSAIYYTVEAGQYEVYHTSPNVTFGVISYGFGKGTNTAYGFPVCFKKF</sequence>
<dbReference type="PANTHER" id="PTHR46534:SF1">
    <property type="entry name" value="IGGFC-BINDING PROTEIN N-TERMINAL DOMAIN-CONTAINING PROTEIN"/>
    <property type="match status" value="1"/>
</dbReference>
<dbReference type="EMBL" id="VSWD01000001">
    <property type="protein sequence ID" value="KAK3108390.1"/>
    <property type="molecule type" value="Genomic_DNA"/>
</dbReference>
<name>A0AA88YWQ7_PINIB</name>
<comment type="caution">
    <text evidence="1">The sequence shown here is derived from an EMBL/GenBank/DDBJ whole genome shotgun (WGS) entry which is preliminary data.</text>
</comment>
<evidence type="ECO:0000313" key="2">
    <source>
        <dbReference type="Proteomes" id="UP001186944"/>
    </source>
</evidence>
<evidence type="ECO:0008006" key="3">
    <source>
        <dbReference type="Google" id="ProtNLM"/>
    </source>
</evidence>
<evidence type="ECO:0000313" key="1">
    <source>
        <dbReference type="EMBL" id="KAK3108390.1"/>
    </source>
</evidence>
<gene>
    <name evidence="1" type="ORF">FSP39_006942</name>
</gene>